<sequence>MDKYVKHAYTVAILLVLLLMYSATKAQCKIMEDVDNKKINLPDGLCSHHARWYCAKGYCFCCFLNNRCYRTIDACRDVCLKSSHSGTVAPANNALLSLN</sequence>
<evidence type="ECO:0000313" key="1">
    <source>
        <dbReference type="EnsemblPlants" id="AVESA.00010b.r2.5CG0875490.1.CDS"/>
    </source>
</evidence>
<keyword evidence="2" id="KW-1185">Reference proteome</keyword>
<evidence type="ECO:0000313" key="2">
    <source>
        <dbReference type="Proteomes" id="UP001732700"/>
    </source>
</evidence>
<reference evidence="1" key="2">
    <citation type="submission" date="2025-09" db="UniProtKB">
        <authorList>
            <consortium name="EnsemblPlants"/>
        </authorList>
    </citation>
    <scope>IDENTIFICATION</scope>
</reference>
<accession>A0ACD5XTE9</accession>
<name>A0ACD5XTE9_AVESA</name>
<protein>
    <submittedName>
        <fullName evidence="1">Uncharacterized protein</fullName>
    </submittedName>
</protein>
<dbReference type="EnsemblPlants" id="AVESA.00010b.r2.5CG0875490.1">
    <property type="protein sequence ID" value="AVESA.00010b.r2.5CG0875490.1.CDS"/>
    <property type="gene ID" value="AVESA.00010b.r2.5CG0875490"/>
</dbReference>
<organism evidence="1 2">
    <name type="scientific">Avena sativa</name>
    <name type="common">Oat</name>
    <dbReference type="NCBI Taxonomy" id="4498"/>
    <lineage>
        <taxon>Eukaryota</taxon>
        <taxon>Viridiplantae</taxon>
        <taxon>Streptophyta</taxon>
        <taxon>Embryophyta</taxon>
        <taxon>Tracheophyta</taxon>
        <taxon>Spermatophyta</taxon>
        <taxon>Magnoliopsida</taxon>
        <taxon>Liliopsida</taxon>
        <taxon>Poales</taxon>
        <taxon>Poaceae</taxon>
        <taxon>BOP clade</taxon>
        <taxon>Pooideae</taxon>
        <taxon>Poodae</taxon>
        <taxon>Poeae</taxon>
        <taxon>Poeae Chloroplast Group 1 (Aveneae type)</taxon>
        <taxon>Aveninae</taxon>
        <taxon>Avena</taxon>
    </lineage>
</organism>
<reference evidence="1" key="1">
    <citation type="submission" date="2021-05" db="EMBL/GenBank/DDBJ databases">
        <authorList>
            <person name="Scholz U."/>
            <person name="Mascher M."/>
            <person name="Fiebig A."/>
        </authorList>
    </citation>
    <scope>NUCLEOTIDE SEQUENCE [LARGE SCALE GENOMIC DNA]</scope>
</reference>
<proteinExistence type="predicted"/>
<dbReference type="Proteomes" id="UP001732700">
    <property type="component" value="Chromosome 5C"/>
</dbReference>